<dbReference type="KEGG" id="ndv:NDEV_0645"/>
<dbReference type="InterPro" id="IPR046342">
    <property type="entry name" value="CBS_dom_sf"/>
</dbReference>
<evidence type="ECO:0000256" key="1">
    <source>
        <dbReference type="ARBA" id="ARBA00023122"/>
    </source>
</evidence>
<proteinExistence type="predicted"/>
<dbReference type="InterPro" id="IPR000644">
    <property type="entry name" value="CBS_dom"/>
</dbReference>
<dbReference type="EMBL" id="LN890280">
    <property type="protein sequence ID" value="CUR51410.1"/>
    <property type="molecule type" value="Genomic_DNA"/>
</dbReference>
<dbReference type="PANTHER" id="PTHR43080">
    <property type="entry name" value="CBS DOMAIN-CONTAINING PROTEIN CBSX3, MITOCHONDRIAL"/>
    <property type="match status" value="1"/>
</dbReference>
<name>A0A128A257_9ARCH</name>
<feature type="domain" description="CBS" evidence="3">
    <location>
        <begin position="136"/>
        <end position="195"/>
    </location>
</feature>
<organism evidence="4 5">
    <name type="scientific">Nitrosotalea devaniterrae</name>
    <dbReference type="NCBI Taxonomy" id="1078905"/>
    <lineage>
        <taxon>Archaea</taxon>
        <taxon>Nitrososphaerota</taxon>
        <taxon>Nitrososphaeria</taxon>
        <taxon>Nitrosotaleales</taxon>
        <taxon>Nitrosotaleaceae</taxon>
        <taxon>Nitrosotalea</taxon>
    </lineage>
</organism>
<dbReference type="PANTHER" id="PTHR43080:SF2">
    <property type="entry name" value="CBS DOMAIN-CONTAINING PROTEIN"/>
    <property type="match status" value="1"/>
</dbReference>
<dbReference type="SUPFAM" id="SSF54631">
    <property type="entry name" value="CBS-domain pair"/>
    <property type="match status" value="1"/>
</dbReference>
<evidence type="ECO:0000259" key="3">
    <source>
        <dbReference type="PROSITE" id="PS51371"/>
    </source>
</evidence>
<protein>
    <submittedName>
        <fullName evidence="4">Putative CBS domain protein</fullName>
    </submittedName>
</protein>
<dbReference type="Pfam" id="PF00571">
    <property type="entry name" value="CBS"/>
    <property type="match status" value="2"/>
</dbReference>
<gene>
    <name evidence="4" type="ORF">NDEV_0645</name>
</gene>
<dbReference type="InterPro" id="IPR051257">
    <property type="entry name" value="Diverse_CBS-Domain"/>
</dbReference>
<keyword evidence="1 2" id="KW-0129">CBS domain</keyword>
<evidence type="ECO:0000313" key="5">
    <source>
        <dbReference type="Proteomes" id="UP000196239"/>
    </source>
</evidence>
<dbReference type="SMART" id="SM00116">
    <property type="entry name" value="CBS"/>
    <property type="match status" value="2"/>
</dbReference>
<dbReference type="PROSITE" id="PS51371">
    <property type="entry name" value="CBS"/>
    <property type="match status" value="2"/>
</dbReference>
<evidence type="ECO:0000313" key="4">
    <source>
        <dbReference type="EMBL" id="CUR51410.1"/>
    </source>
</evidence>
<accession>A0A128A257</accession>
<reference evidence="5" key="1">
    <citation type="submission" date="2015-10" db="EMBL/GenBank/DDBJ databases">
        <authorList>
            <person name="Lehtovirta-Morley L.E."/>
            <person name="Vieille C."/>
        </authorList>
    </citation>
    <scope>NUCLEOTIDE SEQUENCE [LARGE SCALE GENOMIC DNA]</scope>
</reference>
<evidence type="ECO:0000256" key="2">
    <source>
        <dbReference type="PROSITE-ProRule" id="PRU00703"/>
    </source>
</evidence>
<dbReference type="Proteomes" id="UP000196239">
    <property type="component" value="Chromosome 1"/>
</dbReference>
<dbReference type="Gene3D" id="3.10.580.10">
    <property type="entry name" value="CBS-domain"/>
    <property type="match status" value="1"/>
</dbReference>
<keyword evidence="5" id="KW-1185">Reference proteome</keyword>
<sequence>MMMVEKDNQSELERKKSLIDTLYHHSDLSVESISYQSDMSIKQVQGIIDKIRKKEALEVLVEHSKTPVEKIMAKTVVSLESGKTLYDASVLMAKKKVGCLVVTSKGKPLGIVTKGDVVKAVSIGVSFKSTKLEEFASRPLVYASSSQTIEEVADLMIKNKIRKLPVIQQGKIVGIVTVTDLALFLSPTRRPGLTESIFHVITRENAKKR</sequence>
<dbReference type="AlphaFoldDB" id="A0A128A257"/>
<feature type="domain" description="CBS" evidence="3">
    <location>
        <begin position="72"/>
        <end position="127"/>
    </location>
</feature>